<dbReference type="AlphaFoldDB" id="A0AAD5IEY2"/>
<keyword evidence="2" id="KW-1185">Reference proteome</keyword>
<proteinExistence type="predicted"/>
<protein>
    <submittedName>
        <fullName evidence="1">Uncharacterized protein</fullName>
    </submittedName>
</protein>
<sequence>MRCQTFKSDKIAKKTINGMRRLKGGKVNEKRDTLAVNRDILGYGARLVSIERGKKKWVGRPRKKSLTFVIRNDKLDLEKRNSFVNGLARISKDSSSSSKVDNRNRLFLNSKKVKGECSISRLKSFTLDRADVDQSSGLELVKRGLPVVEVSPLIKNHNHKATDQVSPYGSSFKSQAVGGIVNIDEERSSSDSLVTKYEMVKVTVTAEKTFVSISEDLVVGITSGGEGCEEESRLMERLASKDEVVERVLPDNEAMNIGSISKKKGRFGSGSTSKHIMKTRNSKVWDSGDFQRLSGIQEEEVAKTLAIGRALVFDSDEEDPDLLEAIARREEEDESRYNLIKDH</sequence>
<reference evidence="1" key="2">
    <citation type="submission" date="2023-02" db="EMBL/GenBank/DDBJ databases">
        <authorList>
            <person name="Swenson N.G."/>
            <person name="Wegrzyn J.L."/>
            <person name="Mcevoy S.L."/>
        </authorList>
    </citation>
    <scope>NUCLEOTIDE SEQUENCE</scope>
    <source>
        <strain evidence="1">91603</strain>
        <tissue evidence="1">Leaf</tissue>
    </source>
</reference>
<name>A0AAD5IEY2_ACENE</name>
<organism evidence="1 2">
    <name type="scientific">Acer negundo</name>
    <name type="common">Box elder</name>
    <dbReference type="NCBI Taxonomy" id="4023"/>
    <lineage>
        <taxon>Eukaryota</taxon>
        <taxon>Viridiplantae</taxon>
        <taxon>Streptophyta</taxon>
        <taxon>Embryophyta</taxon>
        <taxon>Tracheophyta</taxon>
        <taxon>Spermatophyta</taxon>
        <taxon>Magnoliopsida</taxon>
        <taxon>eudicotyledons</taxon>
        <taxon>Gunneridae</taxon>
        <taxon>Pentapetalae</taxon>
        <taxon>rosids</taxon>
        <taxon>malvids</taxon>
        <taxon>Sapindales</taxon>
        <taxon>Sapindaceae</taxon>
        <taxon>Hippocastanoideae</taxon>
        <taxon>Acereae</taxon>
        <taxon>Acer</taxon>
    </lineage>
</organism>
<gene>
    <name evidence="1" type="ORF">LWI28_013501</name>
</gene>
<evidence type="ECO:0000313" key="2">
    <source>
        <dbReference type="Proteomes" id="UP001064489"/>
    </source>
</evidence>
<dbReference type="EMBL" id="JAJSOW010000106">
    <property type="protein sequence ID" value="KAI9160996.1"/>
    <property type="molecule type" value="Genomic_DNA"/>
</dbReference>
<reference evidence="1" key="1">
    <citation type="journal article" date="2022" name="Plant J.">
        <title>Strategies of tolerance reflected in two North American maple genomes.</title>
        <authorList>
            <person name="McEvoy S.L."/>
            <person name="Sezen U.U."/>
            <person name="Trouern-Trend A."/>
            <person name="McMahon S.M."/>
            <person name="Schaberg P.G."/>
            <person name="Yang J."/>
            <person name="Wegrzyn J.L."/>
            <person name="Swenson N.G."/>
        </authorList>
    </citation>
    <scope>NUCLEOTIDE SEQUENCE</scope>
    <source>
        <strain evidence="1">91603</strain>
    </source>
</reference>
<comment type="caution">
    <text evidence="1">The sequence shown here is derived from an EMBL/GenBank/DDBJ whole genome shotgun (WGS) entry which is preliminary data.</text>
</comment>
<dbReference type="Proteomes" id="UP001064489">
    <property type="component" value="Chromosome 2"/>
</dbReference>
<accession>A0AAD5IEY2</accession>
<evidence type="ECO:0000313" key="1">
    <source>
        <dbReference type="EMBL" id="KAI9160996.1"/>
    </source>
</evidence>